<dbReference type="GO" id="GO:0008270">
    <property type="term" value="F:zinc ion binding"/>
    <property type="evidence" value="ECO:0007669"/>
    <property type="project" value="InterPro"/>
</dbReference>
<accession>A0A5N6SKI2</accession>
<evidence type="ECO:0000259" key="2">
    <source>
        <dbReference type="SMART" id="SM00401"/>
    </source>
</evidence>
<sequence length="721" mass="80456">MPPNPRSGASTNDHAHHDRDTVITDEALDHQSAVGIHKGAREKSQLRQGPEAEEKPPSLREGLDEQSRTKSAEIGEKSSSRQGYQRLMSSRVKEKSSLCPSPKTTAAGGKTRRGKKDKRANVPSNQRSILSYMRPAEEAGETSEPLQTGCITAGKRPAPTEAVAENASDSKRAKLIKQEPVVSVKTEEELEDILDDIKEEQEEVPFNPEDYADAILIEDDEYPDELKHEDAAGYDVEEDSLPEHVYQEAGYLEEEGFISDEDRYRLAGIADEDHEALRESFDKSMHRVIRYLFNYAKYTPFKELKGGKSWIAPAMYQWLQRADSEVVYRLYQAIIPESTRTILGHDKLIGKHILALPKVSPSRRDRGVYLDLVTSPGEDGGLYTGSTKISFVVRIPAHQRAIQGGESGAHYTYIREKADRKPHFRVVAVFPRRVPELGIESADSVWLIRFLETVIMIVLDTFTPGSRPIFSVPQDRLDHMRSECGLRDTGFQPLNRALPTKQPIDSVRSKAQRKCPTCGDDKPSNWCLDYNPSTWVAIYLCSACFQWKRTHGTDRPASLYNRLPQPTSGPCSNPNCGATETTRKWYRDPNDKDRVLCDACHTYQTLNSGKIALKLAQASYGFEHMINPDYCTGAKSVTTGMKGAYQKPKIILDNASVVVNQILKTGTEYRQCVDPAIIMINNVVKNGSVQIAGTASSYGRRKRNSSAGLIPFASGYAISVI</sequence>
<dbReference type="GO" id="GO:0006355">
    <property type="term" value="P:regulation of DNA-templated transcription"/>
    <property type="evidence" value="ECO:0007669"/>
    <property type="project" value="InterPro"/>
</dbReference>
<evidence type="ECO:0000313" key="3">
    <source>
        <dbReference type="EMBL" id="KAE8133903.1"/>
    </source>
</evidence>
<proteinExistence type="predicted"/>
<reference evidence="3 4" key="1">
    <citation type="submission" date="2019-04" db="EMBL/GenBank/DDBJ databases">
        <title>Friends and foes A comparative genomics study of 23 Aspergillus species from section Flavi.</title>
        <authorList>
            <consortium name="DOE Joint Genome Institute"/>
            <person name="Kjaerbolling I."/>
            <person name="Vesth T."/>
            <person name="Frisvad J.C."/>
            <person name="Nybo J.L."/>
            <person name="Theobald S."/>
            <person name="Kildgaard S."/>
            <person name="Isbrandt T."/>
            <person name="Kuo A."/>
            <person name="Sato A."/>
            <person name="Lyhne E.K."/>
            <person name="Kogle M.E."/>
            <person name="Wiebenga A."/>
            <person name="Kun R.S."/>
            <person name="Lubbers R.J."/>
            <person name="Makela M.R."/>
            <person name="Barry K."/>
            <person name="Chovatia M."/>
            <person name="Clum A."/>
            <person name="Daum C."/>
            <person name="Haridas S."/>
            <person name="He G."/>
            <person name="LaButti K."/>
            <person name="Lipzen A."/>
            <person name="Mondo S."/>
            <person name="Riley R."/>
            <person name="Salamov A."/>
            <person name="Simmons B.A."/>
            <person name="Magnuson J.K."/>
            <person name="Henrissat B."/>
            <person name="Mortensen U.H."/>
            <person name="Larsen T.O."/>
            <person name="Devries R.P."/>
            <person name="Grigoriev I.V."/>
            <person name="Machida M."/>
            <person name="Baker S.E."/>
            <person name="Andersen M.R."/>
        </authorList>
    </citation>
    <scope>NUCLEOTIDE SEQUENCE [LARGE SCALE GENOMIC DNA]</scope>
    <source>
        <strain evidence="3 4">CBS 117625</strain>
    </source>
</reference>
<dbReference type="InterPro" id="IPR013088">
    <property type="entry name" value="Znf_NHR/GATA"/>
</dbReference>
<dbReference type="RefSeq" id="XP_031909966.1">
    <property type="nucleotide sequence ID" value="XM_032062785.1"/>
</dbReference>
<dbReference type="GO" id="GO:0043565">
    <property type="term" value="F:sequence-specific DNA binding"/>
    <property type="evidence" value="ECO:0007669"/>
    <property type="project" value="InterPro"/>
</dbReference>
<feature type="compositionally biased region" description="Basic and acidic residues" evidence="1">
    <location>
        <begin position="13"/>
        <end position="22"/>
    </location>
</feature>
<dbReference type="SMART" id="SM00401">
    <property type="entry name" value="ZnF_GATA"/>
    <property type="match status" value="1"/>
</dbReference>
<keyword evidence="4" id="KW-1185">Reference proteome</keyword>
<dbReference type="InterPro" id="IPR000679">
    <property type="entry name" value="Znf_GATA"/>
</dbReference>
<protein>
    <recommendedName>
        <fullName evidence="2">GATA-type domain-containing protein</fullName>
    </recommendedName>
</protein>
<dbReference type="GeneID" id="43646995"/>
<name>A0A5N6SKI2_ASPPS</name>
<evidence type="ECO:0000256" key="1">
    <source>
        <dbReference type="SAM" id="MobiDB-lite"/>
    </source>
</evidence>
<feature type="compositionally biased region" description="Basic and acidic residues" evidence="1">
    <location>
        <begin position="39"/>
        <end position="79"/>
    </location>
</feature>
<dbReference type="OrthoDB" id="4364980at2759"/>
<dbReference type="AlphaFoldDB" id="A0A5N6SKI2"/>
<organism evidence="3 4">
    <name type="scientific">Aspergillus pseudotamarii</name>
    <dbReference type="NCBI Taxonomy" id="132259"/>
    <lineage>
        <taxon>Eukaryota</taxon>
        <taxon>Fungi</taxon>
        <taxon>Dikarya</taxon>
        <taxon>Ascomycota</taxon>
        <taxon>Pezizomycotina</taxon>
        <taxon>Eurotiomycetes</taxon>
        <taxon>Eurotiomycetidae</taxon>
        <taxon>Eurotiales</taxon>
        <taxon>Aspergillaceae</taxon>
        <taxon>Aspergillus</taxon>
        <taxon>Aspergillus subgen. Circumdati</taxon>
    </lineage>
</organism>
<feature type="domain" description="GATA-type" evidence="2">
    <location>
        <begin position="567"/>
        <end position="620"/>
    </location>
</feature>
<dbReference type="EMBL" id="ML743610">
    <property type="protein sequence ID" value="KAE8133903.1"/>
    <property type="molecule type" value="Genomic_DNA"/>
</dbReference>
<evidence type="ECO:0000313" key="4">
    <source>
        <dbReference type="Proteomes" id="UP000325672"/>
    </source>
</evidence>
<dbReference type="Gene3D" id="3.30.50.10">
    <property type="entry name" value="Erythroid Transcription Factor GATA-1, subunit A"/>
    <property type="match status" value="1"/>
</dbReference>
<dbReference type="Proteomes" id="UP000325672">
    <property type="component" value="Unassembled WGS sequence"/>
</dbReference>
<gene>
    <name evidence="3" type="ORF">BDV38DRAFT_295845</name>
</gene>
<feature type="region of interest" description="Disordered" evidence="1">
    <location>
        <begin position="1"/>
        <end position="128"/>
    </location>
</feature>